<dbReference type="InterPro" id="IPR000424">
    <property type="entry name" value="Primosome_PriB/ssb"/>
</dbReference>
<dbReference type="Proteomes" id="UP001492380">
    <property type="component" value="Unassembled WGS sequence"/>
</dbReference>
<evidence type="ECO:0008006" key="6">
    <source>
        <dbReference type="Google" id="ProtNLM"/>
    </source>
</evidence>
<evidence type="ECO:0000313" key="5">
    <source>
        <dbReference type="Proteomes" id="UP001492380"/>
    </source>
</evidence>
<dbReference type="InterPro" id="IPR012340">
    <property type="entry name" value="NA-bd_OB-fold"/>
</dbReference>
<dbReference type="PROSITE" id="PS50935">
    <property type="entry name" value="SSB"/>
    <property type="match status" value="1"/>
</dbReference>
<keyword evidence="1 2" id="KW-0238">DNA-binding</keyword>
<sequence>MFALRRFAPSFSASSARAFSSSPSSQAAKFTLVGRLARPAELRTSSRGEEFVIYSVACKDTNKADSPASFYNVAKFSLTDGSKSMLLSLPKGTLVHVSADASHTKKEGEVAPRLMLRQRDLEILSRPRPRTEDEGFGQQNQNGEQY</sequence>
<dbReference type="SUPFAM" id="SSF50249">
    <property type="entry name" value="Nucleic acid-binding proteins"/>
    <property type="match status" value="1"/>
</dbReference>
<dbReference type="EMBL" id="JBBWRZ010000001">
    <property type="protein sequence ID" value="KAK8246736.1"/>
    <property type="molecule type" value="Genomic_DNA"/>
</dbReference>
<evidence type="ECO:0000256" key="2">
    <source>
        <dbReference type="PROSITE-ProRule" id="PRU00252"/>
    </source>
</evidence>
<feature type="compositionally biased region" description="Low complexity" evidence="3">
    <location>
        <begin position="136"/>
        <end position="146"/>
    </location>
</feature>
<dbReference type="Gene3D" id="2.40.50.140">
    <property type="entry name" value="Nucleic acid-binding proteins"/>
    <property type="match status" value="1"/>
</dbReference>
<protein>
    <recommendedName>
        <fullName evidence="6">Nucleic acid-binding protein</fullName>
    </recommendedName>
</protein>
<evidence type="ECO:0000256" key="1">
    <source>
        <dbReference type="ARBA" id="ARBA00023125"/>
    </source>
</evidence>
<gene>
    <name evidence="4" type="ORF">HDK90DRAFT_506479</name>
</gene>
<evidence type="ECO:0000256" key="3">
    <source>
        <dbReference type="SAM" id="MobiDB-lite"/>
    </source>
</evidence>
<feature type="region of interest" description="Disordered" evidence="3">
    <location>
        <begin position="120"/>
        <end position="146"/>
    </location>
</feature>
<proteinExistence type="predicted"/>
<accession>A0ABR1Z2V7</accession>
<keyword evidence="5" id="KW-1185">Reference proteome</keyword>
<evidence type="ECO:0000313" key="4">
    <source>
        <dbReference type="EMBL" id="KAK8246736.1"/>
    </source>
</evidence>
<feature type="compositionally biased region" description="Basic and acidic residues" evidence="3">
    <location>
        <begin position="120"/>
        <end position="133"/>
    </location>
</feature>
<organism evidence="4 5">
    <name type="scientific">Phyllosticta capitalensis</name>
    <dbReference type="NCBI Taxonomy" id="121624"/>
    <lineage>
        <taxon>Eukaryota</taxon>
        <taxon>Fungi</taxon>
        <taxon>Dikarya</taxon>
        <taxon>Ascomycota</taxon>
        <taxon>Pezizomycotina</taxon>
        <taxon>Dothideomycetes</taxon>
        <taxon>Dothideomycetes incertae sedis</taxon>
        <taxon>Botryosphaeriales</taxon>
        <taxon>Phyllostictaceae</taxon>
        <taxon>Phyllosticta</taxon>
    </lineage>
</organism>
<reference evidence="4 5" key="1">
    <citation type="submission" date="2024-04" db="EMBL/GenBank/DDBJ databases">
        <title>Phyllosticta paracitricarpa is synonymous to the EU quarantine fungus P. citricarpa based on phylogenomic analyses.</title>
        <authorList>
            <consortium name="Lawrence Berkeley National Laboratory"/>
            <person name="Van Ingen-Buijs V.A."/>
            <person name="Van Westerhoven A.C."/>
            <person name="Haridas S."/>
            <person name="Skiadas P."/>
            <person name="Martin F."/>
            <person name="Groenewald J.Z."/>
            <person name="Crous P.W."/>
            <person name="Seidl M.F."/>
        </authorList>
    </citation>
    <scope>NUCLEOTIDE SEQUENCE [LARGE SCALE GENOMIC DNA]</scope>
    <source>
        <strain evidence="4 5">CBS 123374</strain>
    </source>
</reference>
<dbReference type="Pfam" id="PF00436">
    <property type="entry name" value="SSB"/>
    <property type="match status" value="1"/>
</dbReference>
<name>A0ABR1Z2V7_9PEZI</name>
<comment type="caution">
    <text evidence="4">The sequence shown here is derived from an EMBL/GenBank/DDBJ whole genome shotgun (WGS) entry which is preliminary data.</text>
</comment>